<feature type="coiled-coil region" evidence="1">
    <location>
        <begin position="115"/>
        <end position="145"/>
    </location>
</feature>
<feature type="domain" description="BHLH" evidence="3">
    <location>
        <begin position="1"/>
        <end position="40"/>
    </location>
</feature>
<evidence type="ECO:0000256" key="2">
    <source>
        <dbReference type="SAM" id="MobiDB-lite"/>
    </source>
</evidence>
<feature type="non-terminal residue" evidence="4">
    <location>
        <position position="1"/>
    </location>
</feature>
<accession>A0A1B6DNR6</accession>
<protein>
    <recommendedName>
        <fullName evidence="3">BHLH domain-containing protein</fullName>
    </recommendedName>
</protein>
<dbReference type="EMBL" id="GEDC01009987">
    <property type="protein sequence ID" value="JAS27311.1"/>
    <property type="molecule type" value="Transcribed_RNA"/>
</dbReference>
<feature type="region of interest" description="Disordered" evidence="2">
    <location>
        <begin position="308"/>
        <end position="327"/>
    </location>
</feature>
<dbReference type="SUPFAM" id="SSF47459">
    <property type="entry name" value="HLH, helix-loop-helix DNA-binding domain"/>
    <property type="match status" value="1"/>
</dbReference>
<feature type="region of interest" description="Disordered" evidence="2">
    <location>
        <begin position="390"/>
        <end position="420"/>
    </location>
</feature>
<reference evidence="4" key="1">
    <citation type="submission" date="2015-12" db="EMBL/GenBank/DDBJ databases">
        <title>De novo transcriptome assembly of four potential Pierce s Disease insect vectors from Arizona vineyards.</title>
        <authorList>
            <person name="Tassone E.E."/>
        </authorList>
    </citation>
    <scope>NUCLEOTIDE SEQUENCE</scope>
</reference>
<dbReference type="SMART" id="SM00353">
    <property type="entry name" value="HLH"/>
    <property type="match status" value="1"/>
</dbReference>
<sequence>RERLNVSFYKLSKLLPEHDPTIALSKIEIITKATDYIQRLKSENAQLIIDSDNISGIQKSEWNHLNQRVTDLLRRTRQLADLLLAADIPIPSEVPPDDVNFPLKKVSKWAGRIQKEAVNDVIENFKKKRDEKEKLFKEKQKINKEKSKIANLPKLKRSKGKTTLKELKPSNQSQIPAMIEIQLNSTSSTTPLREINNALPEKTFPKTITVPFTTVSLVISTTKTNIVSVAKSNLLTAPIMATGIQPMLERNPAISNLGPGTLILSDGRIMPVPPPTPTVLTAATQFIVNRPTQPAVIVMQNNVSSMKQNKSQRVLIPKPKQKDSTKTTYVNKVPIPAIKTQDPQVYLKNHIQQVNSSNSKKQKLTVKTRSEGVQKSDKISSVVLLQKDETNKNNCSDKKRSKNSSLNISNKKMKIKDKSEESSLKLIKDQIDHVTINDEQSTFKKAQQRDINKINKTNTIVKKMSNIKDVDSKKLKDSSPKGLEVNIERKSSANSNQEIKSKEELILNKNKIDQDTQMLKQKEDEAVIGIQSVTEVFENNINKNAGENIDKGNVNLISESEKLLKTSENVNNIDNTNCINSDGRIVEKVVPIDYNSVKETLNKSSPSVNIINNPQNKH</sequence>
<dbReference type="GO" id="GO:0046983">
    <property type="term" value="F:protein dimerization activity"/>
    <property type="evidence" value="ECO:0007669"/>
    <property type="project" value="InterPro"/>
</dbReference>
<dbReference type="InterPro" id="IPR011598">
    <property type="entry name" value="bHLH_dom"/>
</dbReference>
<dbReference type="Pfam" id="PF00010">
    <property type="entry name" value="HLH"/>
    <property type="match status" value="1"/>
</dbReference>
<evidence type="ECO:0000259" key="3">
    <source>
        <dbReference type="PROSITE" id="PS50888"/>
    </source>
</evidence>
<proteinExistence type="predicted"/>
<dbReference type="CDD" id="cd00083">
    <property type="entry name" value="bHLH_SF"/>
    <property type="match status" value="1"/>
</dbReference>
<dbReference type="PROSITE" id="PS50888">
    <property type="entry name" value="BHLH"/>
    <property type="match status" value="1"/>
</dbReference>
<organism evidence="4">
    <name type="scientific">Clastoptera arizonana</name>
    <name type="common">Arizona spittle bug</name>
    <dbReference type="NCBI Taxonomy" id="38151"/>
    <lineage>
        <taxon>Eukaryota</taxon>
        <taxon>Metazoa</taxon>
        <taxon>Ecdysozoa</taxon>
        <taxon>Arthropoda</taxon>
        <taxon>Hexapoda</taxon>
        <taxon>Insecta</taxon>
        <taxon>Pterygota</taxon>
        <taxon>Neoptera</taxon>
        <taxon>Paraneoptera</taxon>
        <taxon>Hemiptera</taxon>
        <taxon>Auchenorrhyncha</taxon>
        <taxon>Cercopoidea</taxon>
        <taxon>Clastopteridae</taxon>
        <taxon>Clastoptera</taxon>
    </lineage>
</organism>
<dbReference type="AlphaFoldDB" id="A0A1B6DNR6"/>
<evidence type="ECO:0000313" key="4">
    <source>
        <dbReference type="EMBL" id="JAS27311.1"/>
    </source>
</evidence>
<name>A0A1B6DNR6_9HEMI</name>
<evidence type="ECO:0000256" key="1">
    <source>
        <dbReference type="SAM" id="Coils"/>
    </source>
</evidence>
<feature type="non-terminal residue" evidence="4">
    <location>
        <position position="618"/>
    </location>
</feature>
<gene>
    <name evidence="4" type="ORF">g.193</name>
</gene>
<dbReference type="Gene3D" id="4.10.280.10">
    <property type="entry name" value="Helix-loop-helix DNA-binding domain"/>
    <property type="match status" value="1"/>
</dbReference>
<dbReference type="InterPro" id="IPR036638">
    <property type="entry name" value="HLH_DNA-bd_sf"/>
</dbReference>
<keyword evidence="1" id="KW-0175">Coiled coil</keyword>